<evidence type="ECO:0000259" key="7">
    <source>
        <dbReference type="SMART" id="SM00382"/>
    </source>
</evidence>
<name>A0AB34KQM6_9PEZI</name>
<comment type="similarity">
    <text evidence="6">Belongs to the uridine kinase family.</text>
</comment>
<dbReference type="GO" id="GO:0008655">
    <property type="term" value="P:pyrimidine-containing compound salvage"/>
    <property type="evidence" value="ECO:0007669"/>
    <property type="project" value="UniProtKB-ARBA"/>
</dbReference>
<dbReference type="GeneID" id="96005414"/>
<evidence type="ECO:0000256" key="3">
    <source>
        <dbReference type="ARBA" id="ARBA00022679"/>
    </source>
</evidence>
<comment type="catalytic activity">
    <reaction evidence="6">
        <text>uridine + ATP = UMP + ADP + H(+)</text>
        <dbReference type="Rhea" id="RHEA:16825"/>
        <dbReference type="ChEBI" id="CHEBI:15378"/>
        <dbReference type="ChEBI" id="CHEBI:16704"/>
        <dbReference type="ChEBI" id="CHEBI:30616"/>
        <dbReference type="ChEBI" id="CHEBI:57865"/>
        <dbReference type="ChEBI" id="CHEBI:456216"/>
        <dbReference type="EC" id="2.7.1.48"/>
    </reaction>
</comment>
<evidence type="ECO:0000313" key="9">
    <source>
        <dbReference type="Proteomes" id="UP000803884"/>
    </source>
</evidence>
<dbReference type="Pfam" id="PF14681">
    <property type="entry name" value="UPRTase"/>
    <property type="match status" value="1"/>
</dbReference>
<dbReference type="InterPro" id="IPR000836">
    <property type="entry name" value="PRTase_dom"/>
</dbReference>
<dbReference type="InterPro" id="IPR000764">
    <property type="entry name" value="Uridine_kinase-like"/>
</dbReference>
<dbReference type="InterPro" id="IPR006083">
    <property type="entry name" value="PRK/URK"/>
</dbReference>
<protein>
    <recommendedName>
        <fullName evidence="6">Uridine kinase</fullName>
        <ecNumber evidence="6">2.7.1.48</ecNumber>
    </recommendedName>
</protein>
<dbReference type="Proteomes" id="UP000803884">
    <property type="component" value="Unassembled WGS sequence"/>
</dbReference>
<accession>A0AB34KQM6</accession>
<dbReference type="GO" id="GO:0004849">
    <property type="term" value="F:uridine kinase activity"/>
    <property type="evidence" value="ECO:0007669"/>
    <property type="project" value="UniProtKB-EC"/>
</dbReference>
<evidence type="ECO:0000256" key="1">
    <source>
        <dbReference type="ARBA" id="ARBA00004690"/>
    </source>
</evidence>
<proteinExistence type="inferred from homology"/>
<evidence type="ECO:0000256" key="5">
    <source>
        <dbReference type="ARBA" id="ARBA00022777"/>
    </source>
</evidence>
<comment type="pathway">
    <text evidence="2 6">Pyrimidine metabolism; CTP biosynthesis via salvage pathway; CTP from cytidine: step 1/3.</text>
</comment>
<dbReference type="PRINTS" id="PR00988">
    <property type="entry name" value="URIDINKINASE"/>
</dbReference>
<keyword evidence="4 6" id="KW-0547">Nucleotide-binding</keyword>
<dbReference type="AlphaFoldDB" id="A0AB34KQM6"/>
<dbReference type="EMBL" id="JAAQHG020000010">
    <property type="protein sequence ID" value="KAL1587364.1"/>
    <property type="molecule type" value="Genomic_DNA"/>
</dbReference>
<evidence type="ECO:0000256" key="4">
    <source>
        <dbReference type="ARBA" id="ARBA00022741"/>
    </source>
</evidence>
<dbReference type="Gene3D" id="3.40.50.2020">
    <property type="match status" value="1"/>
</dbReference>
<dbReference type="InterPro" id="IPR027417">
    <property type="entry name" value="P-loop_NTPase"/>
</dbReference>
<sequence length="472" mass="53027">MEAMKELSPTTSNNVQDMTMVDSSNHTGRLDRAHYSPPWANTSIIGIAGSSGSGKTSLAYAIIKELSLPWVVILSMDSFYKPLTLEQSAAAFRNEYDFDAPEAIDFDVLVERLRDIKAGKKADIPVYSFEKHARLDKSTTIYSPHVLILEGIFALHDQRVLDMLDLKIFADAEPDLCLSRRLLRDVRERGRDIEGCIKQWFSFVKPNYHKYVEPQRNVADLIVPRGIENKVAISMISDRVHKTLDEKSALHQAELRRLGKVSEDAPLSPNVIVLDPSKQVRGINTRLMEPGLDREDFVFYFDRLAVMLVEKATEPLRYKSTVVETPVPGNTYNGLALDGIVSAVVVLRGGSILETGLKRVIPDCRTGRILIQTNFRTGEPELHYYSLSPEISKHNGVLLLDPQMSSGGAALMAVKVLLDHGVREDKIVFVTYTAGTQGLRRLMSVFPDIKVVVCRIVEDLERRWLETRYLGC</sequence>
<comment type="caution">
    <text evidence="8">The sequence shown here is derived from an EMBL/GenBank/DDBJ whole genome shotgun (WGS) entry which is preliminary data.</text>
</comment>
<dbReference type="GO" id="GO:0005524">
    <property type="term" value="F:ATP binding"/>
    <property type="evidence" value="ECO:0007669"/>
    <property type="project" value="UniProtKB-KW"/>
</dbReference>
<keyword evidence="6" id="KW-0067">ATP-binding</keyword>
<dbReference type="CDD" id="cd06223">
    <property type="entry name" value="PRTases_typeI"/>
    <property type="match status" value="1"/>
</dbReference>
<dbReference type="SUPFAM" id="SSF53271">
    <property type="entry name" value="PRTase-like"/>
    <property type="match status" value="1"/>
</dbReference>
<dbReference type="InterPro" id="IPR029057">
    <property type="entry name" value="PRTase-like"/>
</dbReference>
<evidence type="ECO:0000256" key="2">
    <source>
        <dbReference type="ARBA" id="ARBA00004784"/>
    </source>
</evidence>
<comment type="catalytic activity">
    <reaction evidence="6">
        <text>cytidine + ATP = CMP + ADP + H(+)</text>
        <dbReference type="Rhea" id="RHEA:24674"/>
        <dbReference type="ChEBI" id="CHEBI:15378"/>
        <dbReference type="ChEBI" id="CHEBI:17562"/>
        <dbReference type="ChEBI" id="CHEBI:30616"/>
        <dbReference type="ChEBI" id="CHEBI:60377"/>
        <dbReference type="ChEBI" id="CHEBI:456216"/>
        <dbReference type="EC" id="2.7.1.48"/>
    </reaction>
</comment>
<dbReference type="NCBIfam" id="TIGR00235">
    <property type="entry name" value="udk"/>
    <property type="match status" value="1"/>
</dbReference>
<dbReference type="RefSeq" id="XP_069230469.1">
    <property type="nucleotide sequence ID" value="XM_069372576.1"/>
</dbReference>
<keyword evidence="9" id="KW-1185">Reference proteome</keyword>
<dbReference type="SUPFAM" id="SSF52540">
    <property type="entry name" value="P-loop containing nucleoside triphosphate hydrolases"/>
    <property type="match status" value="1"/>
</dbReference>
<dbReference type="Pfam" id="PF00485">
    <property type="entry name" value="PRK"/>
    <property type="match status" value="1"/>
</dbReference>
<evidence type="ECO:0000313" key="8">
    <source>
        <dbReference type="EMBL" id="KAL1587364.1"/>
    </source>
</evidence>
<dbReference type="NCBIfam" id="NF004018">
    <property type="entry name" value="PRK05480.1"/>
    <property type="match status" value="1"/>
</dbReference>
<dbReference type="Gene3D" id="3.40.50.300">
    <property type="entry name" value="P-loop containing nucleotide triphosphate hydrolases"/>
    <property type="match status" value="1"/>
</dbReference>
<dbReference type="EC" id="2.7.1.48" evidence="6"/>
<feature type="domain" description="AAA+ ATPase" evidence="7">
    <location>
        <begin position="41"/>
        <end position="192"/>
    </location>
</feature>
<keyword evidence="5 6" id="KW-0418">Kinase</keyword>
<dbReference type="InterPro" id="IPR003593">
    <property type="entry name" value="AAA+_ATPase"/>
</dbReference>
<dbReference type="PANTHER" id="PTHR10285">
    <property type="entry name" value="URIDINE KINASE"/>
    <property type="match status" value="1"/>
</dbReference>
<dbReference type="SMART" id="SM00382">
    <property type="entry name" value="AAA"/>
    <property type="match status" value="1"/>
</dbReference>
<organism evidence="8 9">
    <name type="scientific">Cladosporium halotolerans</name>
    <dbReference type="NCBI Taxonomy" id="1052096"/>
    <lineage>
        <taxon>Eukaryota</taxon>
        <taxon>Fungi</taxon>
        <taxon>Dikarya</taxon>
        <taxon>Ascomycota</taxon>
        <taxon>Pezizomycotina</taxon>
        <taxon>Dothideomycetes</taxon>
        <taxon>Dothideomycetidae</taxon>
        <taxon>Cladosporiales</taxon>
        <taxon>Cladosporiaceae</taxon>
        <taxon>Cladosporium</taxon>
    </lineage>
</organism>
<keyword evidence="3 6" id="KW-0808">Transferase</keyword>
<dbReference type="CDD" id="cd02023">
    <property type="entry name" value="UMPK"/>
    <property type="match status" value="1"/>
</dbReference>
<evidence type="ECO:0000256" key="6">
    <source>
        <dbReference type="RuleBase" id="RU003825"/>
    </source>
</evidence>
<dbReference type="FunFam" id="3.40.50.300:FF:000339">
    <property type="entry name" value="Uridine kinase"/>
    <property type="match status" value="1"/>
</dbReference>
<comment type="pathway">
    <text evidence="1 6">Pyrimidine metabolism; UMP biosynthesis via salvage pathway; UMP from uridine: step 1/1.</text>
</comment>
<reference evidence="8 9" key="1">
    <citation type="journal article" date="2020" name="Microbiol. Resour. Announc.">
        <title>Draft Genome Sequence of a Cladosporium Species Isolated from the Mesophotic Ascidian Didemnum maculosum.</title>
        <authorList>
            <person name="Gioti A."/>
            <person name="Siaperas R."/>
            <person name="Nikolaivits E."/>
            <person name="Le Goff G."/>
            <person name="Ouazzani J."/>
            <person name="Kotoulas G."/>
            <person name="Topakas E."/>
        </authorList>
    </citation>
    <scope>NUCLEOTIDE SEQUENCE [LARGE SCALE GENOMIC DNA]</scope>
    <source>
        <strain evidence="8 9">TM138-S3</strain>
    </source>
</reference>
<gene>
    <name evidence="8" type="ORF">WHR41_03970</name>
</gene>